<dbReference type="GO" id="GO:0008967">
    <property type="term" value="F:phosphoglycolate phosphatase activity"/>
    <property type="evidence" value="ECO:0007669"/>
    <property type="project" value="UniProtKB-EC"/>
</dbReference>
<name>A0A1E5T1G7_9BACT</name>
<dbReference type="STRING" id="1563681.BFP71_17550"/>
<comment type="similarity">
    <text evidence="3">Belongs to the HAD-like hydrolase superfamily. CbbY/CbbZ/Gph/YieH family.</text>
</comment>
<gene>
    <name evidence="5" type="ORF">BFP71_17550</name>
</gene>
<dbReference type="SUPFAM" id="SSF56784">
    <property type="entry name" value="HAD-like"/>
    <property type="match status" value="1"/>
</dbReference>
<dbReference type="GO" id="GO:0006281">
    <property type="term" value="P:DNA repair"/>
    <property type="evidence" value="ECO:0007669"/>
    <property type="project" value="TreeGrafter"/>
</dbReference>
<evidence type="ECO:0000256" key="4">
    <source>
        <dbReference type="ARBA" id="ARBA00013078"/>
    </source>
</evidence>
<dbReference type="InterPro" id="IPR036412">
    <property type="entry name" value="HAD-like_sf"/>
</dbReference>
<proteinExistence type="inferred from homology"/>
<dbReference type="Proteomes" id="UP000095552">
    <property type="component" value="Unassembled WGS sequence"/>
</dbReference>
<dbReference type="InterPro" id="IPR023214">
    <property type="entry name" value="HAD_sf"/>
</dbReference>
<reference evidence="5 6" key="1">
    <citation type="submission" date="2016-08" db="EMBL/GenBank/DDBJ databases">
        <title>Draft genome of Fabibacter sp. strain SK-8.</title>
        <authorList>
            <person name="Wong S.-K."/>
            <person name="Hamasaki K."/>
            <person name="Yoshizawa S."/>
        </authorList>
    </citation>
    <scope>NUCLEOTIDE SEQUENCE [LARGE SCALE GENOMIC DNA]</scope>
    <source>
        <strain evidence="5 6">SK-8</strain>
    </source>
</reference>
<evidence type="ECO:0000313" key="5">
    <source>
        <dbReference type="EMBL" id="OEK05209.1"/>
    </source>
</evidence>
<dbReference type="RefSeq" id="WP_069836713.1">
    <property type="nucleotide sequence ID" value="NZ_MDGQ01000005.1"/>
</dbReference>
<keyword evidence="6" id="KW-1185">Reference proteome</keyword>
<dbReference type="EC" id="3.1.3.18" evidence="4"/>
<dbReference type="OrthoDB" id="9807630at2"/>
<accession>A0A1E5T1G7</accession>
<dbReference type="EMBL" id="MDGQ01000005">
    <property type="protein sequence ID" value="OEK05209.1"/>
    <property type="molecule type" value="Genomic_DNA"/>
</dbReference>
<evidence type="ECO:0000256" key="1">
    <source>
        <dbReference type="ARBA" id="ARBA00000830"/>
    </source>
</evidence>
<dbReference type="PANTHER" id="PTHR43434">
    <property type="entry name" value="PHOSPHOGLYCOLATE PHOSPHATASE"/>
    <property type="match status" value="1"/>
</dbReference>
<evidence type="ECO:0000256" key="3">
    <source>
        <dbReference type="ARBA" id="ARBA00006171"/>
    </source>
</evidence>
<comment type="catalytic activity">
    <reaction evidence="1">
        <text>2-phosphoglycolate + H2O = glycolate + phosphate</text>
        <dbReference type="Rhea" id="RHEA:14369"/>
        <dbReference type="ChEBI" id="CHEBI:15377"/>
        <dbReference type="ChEBI" id="CHEBI:29805"/>
        <dbReference type="ChEBI" id="CHEBI:43474"/>
        <dbReference type="ChEBI" id="CHEBI:58033"/>
        <dbReference type="EC" id="3.1.3.18"/>
    </reaction>
</comment>
<dbReference type="CDD" id="cd01427">
    <property type="entry name" value="HAD_like"/>
    <property type="match status" value="1"/>
</dbReference>
<dbReference type="InterPro" id="IPR041492">
    <property type="entry name" value="HAD_2"/>
</dbReference>
<evidence type="ECO:0000256" key="2">
    <source>
        <dbReference type="ARBA" id="ARBA00004818"/>
    </source>
</evidence>
<dbReference type="InterPro" id="IPR050155">
    <property type="entry name" value="HAD-like_hydrolase_sf"/>
</dbReference>
<evidence type="ECO:0000313" key="6">
    <source>
        <dbReference type="Proteomes" id="UP000095552"/>
    </source>
</evidence>
<dbReference type="SFLD" id="SFLDS00003">
    <property type="entry name" value="Haloacid_Dehalogenase"/>
    <property type="match status" value="1"/>
</dbReference>
<dbReference type="GO" id="GO:0005829">
    <property type="term" value="C:cytosol"/>
    <property type="evidence" value="ECO:0007669"/>
    <property type="project" value="TreeGrafter"/>
</dbReference>
<comment type="pathway">
    <text evidence="2">Organic acid metabolism; glycolate biosynthesis; glycolate from 2-phosphoglycolate: step 1/1.</text>
</comment>
<comment type="caution">
    <text evidence="5">The sequence shown here is derived from an EMBL/GenBank/DDBJ whole genome shotgun (WGS) entry which is preliminary data.</text>
</comment>
<organism evidence="5 6">
    <name type="scientific">Roseivirga misakiensis</name>
    <dbReference type="NCBI Taxonomy" id="1563681"/>
    <lineage>
        <taxon>Bacteria</taxon>
        <taxon>Pseudomonadati</taxon>
        <taxon>Bacteroidota</taxon>
        <taxon>Cytophagia</taxon>
        <taxon>Cytophagales</taxon>
        <taxon>Roseivirgaceae</taxon>
        <taxon>Roseivirga</taxon>
    </lineage>
</organism>
<dbReference type="Pfam" id="PF13419">
    <property type="entry name" value="HAD_2"/>
    <property type="match status" value="1"/>
</dbReference>
<sequence length="215" mass="24911">MMKSIFWDFDGVILDSMSVRDQGFIEVLKPYPEEQVAFLLDFHRRNGGWSRYVKFRYFFEQIRGESVSEETVNEMAQHFSVIMKRILTNKELLIQDALNFIKKYHKDISMHIVSGSDHVELNYLCAQLEIDLLFQSIDGSPTPKAELVGNLLNTRHYPKHEVVLVGDSINDYEAASKNEIGFIGYNNLTLEEGHAYVKAFNDYDLKKIETLFKSA</sequence>
<dbReference type="SFLD" id="SFLDG01129">
    <property type="entry name" value="C1.5:_HAD__Beta-PGM__Phosphata"/>
    <property type="match status" value="1"/>
</dbReference>
<dbReference type="AlphaFoldDB" id="A0A1E5T1G7"/>
<protein>
    <recommendedName>
        <fullName evidence="4">phosphoglycolate phosphatase</fullName>
        <ecNumber evidence="4">3.1.3.18</ecNumber>
    </recommendedName>
</protein>
<dbReference type="PANTHER" id="PTHR43434:SF1">
    <property type="entry name" value="PHOSPHOGLYCOLATE PHOSPHATASE"/>
    <property type="match status" value="1"/>
</dbReference>
<dbReference type="Gene3D" id="3.40.50.1000">
    <property type="entry name" value="HAD superfamily/HAD-like"/>
    <property type="match status" value="1"/>
</dbReference>